<dbReference type="CDD" id="cd04859">
    <property type="entry name" value="Prim_Pol"/>
    <property type="match status" value="1"/>
</dbReference>
<evidence type="ECO:0000256" key="1">
    <source>
        <dbReference type="ARBA" id="ARBA00022741"/>
    </source>
</evidence>
<proteinExistence type="predicted"/>
<dbReference type="NCBIfam" id="TIGR01613">
    <property type="entry name" value="primase_Cterm"/>
    <property type="match status" value="1"/>
</dbReference>
<gene>
    <name evidence="7" type="ORF">KFL_007890100</name>
</gene>
<dbReference type="InterPro" id="IPR014818">
    <property type="entry name" value="Phage/plasmid_primase_P4_C"/>
</dbReference>
<dbReference type="InterPro" id="IPR006500">
    <property type="entry name" value="Helicase_put_C_phage/plasmid"/>
</dbReference>
<dbReference type="InterPro" id="IPR014015">
    <property type="entry name" value="Helicase_SF3_DNA-vir"/>
</dbReference>
<keyword evidence="2" id="KW-0378">Hydrolase</keyword>
<evidence type="ECO:0000313" key="7">
    <source>
        <dbReference type="EMBL" id="GAQ91462.1"/>
    </source>
</evidence>
<dbReference type="PROSITE" id="PS51206">
    <property type="entry name" value="SF3_HELICASE_1"/>
    <property type="match status" value="1"/>
</dbReference>
<dbReference type="InterPro" id="IPR027417">
    <property type="entry name" value="P-loop_NTPase"/>
</dbReference>
<dbReference type="PANTHER" id="PTHR35372:SF2">
    <property type="entry name" value="SF3 HELICASE DOMAIN-CONTAINING PROTEIN"/>
    <property type="match status" value="1"/>
</dbReference>
<evidence type="ECO:0000313" key="8">
    <source>
        <dbReference type="Proteomes" id="UP000054558"/>
    </source>
</evidence>
<dbReference type="Pfam" id="PF09250">
    <property type="entry name" value="Prim-Pol"/>
    <property type="match status" value="1"/>
</dbReference>
<protein>
    <recommendedName>
        <fullName evidence="6">SF3 helicase domain-containing protein</fullName>
    </recommendedName>
</protein>
<keyword evidence="8" id="KW-1185">Reference proteome</keyword>
<accession>A0A1Y1IMX7</accession>
<dbReference type="GO" id="GO:0005524">
    <property type="term" value="F:ATP binding"/>
    <property type="evidence" value="ECO:0007669"/>
    <property type="project" value="UniProtKB-KW"/>
</dbReference>
<evidence type="ECO:0000256" key="3">
    <source>
        <dbReference type="ARBA" id="ARBA00022840"/>
    </source>
</evidence>
<keyword evidence="1" id="KW-0547">Nucleotide-binding</keyword>
<dbReference type="EMBL" id="DF237738">
    <property type="protein sequence ID" value="GAQ91462.1"/>
    <property type="molecule type" value="Genomic_DNA"/>
</dbReference>
<keyword evidence="5" id="KW-1133">Transmembrane helix</keyword>
<evidence type="ECO:0000259" key="6">
    <source>
        <dbReference type="PROSITE" id="PS51206"/>
    </source>
</evidence>
<evidence type="ECO:0000256" key="4">
    <source>
        <dbReference type="SAM" id="MobiDB-lite"/>
    </source>
</evidence>
<dbReference type="SUPFAM" id="SSF56747">
    <property type="entry name" value="Prim-pol domain"/>
    <property type="match status" value="1"/>
</dbReference>
<dbReference type="GO" id="GO:0016787">
    <property type="term" value="F:hydrolase activity"/>
    <property type="evidence" value="ECO:0007669"/>
    <property type="project" value="UniProtKB-KW"/>
</dbReference>
<keyword evidence="5" id="KW-0472">Membrane</keyword>
<name>A0A1Y1IMX7_KLENI</name>
<dbReference type="PANTHER" id="PTHR35372">
    <property type="entry name" value="ATP BINDING PROTEIN-RELATED"/>
    <property type="match status" value="1"/>
</dbReference>
<dbReference type="SMART" id="SM00943">
    <property type="entry name" value="Prim-Pol"/>
    <property type="match status" value="1"/>
</dbReference>
<feature type="domain" description="SF3 helicase" evidence="6">
    <location>
        <begin position="590"/>
        <end position="753"/>
    </location>
</feature>
<dbReference type="Gene3D" id="3.40.50.300">
    <property type="entry name" value="P-loop containing nucleotide triphosphate hydrolases"/>
    <property type="match status" value="1"/>
</dbReference>
<sequence length="895" mass="98996">MKLDPKVLVPILLGLGLIAFLSPLISVLQLFGILLVLTAALLYVRQDDVSNKRKRLQQGNRDLDPATAAMAAAEAATAAARAAKGSKQVELLPTLDMFYDKSNIGAYISDNMFGSMNPTASITATIRDLAGAEFYAIPVRIYLSSGKKKSQFPRTWKNLDTVSTWKAQIADVIKECPNANSVAILTGISDLFVLDVDLMASAGKRSGFDLWEVLVAEHGSPDTLQAKTGSNGRHFYFRRNDSTGLTRRRNFAGLKFERERYAIDGRGEGGVIFAPPSSYKDEDGITYSYEWQNGDPHCGCNPMPQWLIQLVNSQGSDEVPPLIGGTPDDEPLSPEPISAPRSPSSLLDACREPLHDVDDYSVLNVRQMQGEELRLLIAFLTENVGDSYSGLGRIFGYVFAKDGRILVTGPKKQFYYWNGRVWVLDESNRVVTTFSYKMSTLFKWYDTRRDRRFERKLSEKGLVNGTESVAQTVAALDKRGSKAIIKACWDEVDAELPPNRINVNSPKEARACLDYVTSVLYDPEMIKLMDCDIDSVGCPNGVLDLRTGILSFAHPSQLCTRSTGVRYMGLSHNTDRFDAFVMDLFNSDESIVRWLQLFLGYALTGHTSEEIFCIWYGAGSNGKSALKMALQKAFGSYYTPMSKDCIIKAGGKRAEGAASSHLVALKGARLALCDESEESQVINSACIKEMTGGGAVTCRELFQKCESFVPTHANVLLTNHKPSIADADGGLLRRVSLLPFRNSYKVAEEVDPNDPHSKPQSTHLKTWLESSEGAEECLVWVVRGSVEWYARQSANPAAKVLAPLPAPMAAAFDEYLREFDDMRMFLKEFCDIGPTFVAPSADLLARFNAEMNSDLKARAFGIALTKRGFQQIEFTVDRIRRRGFKGLKLRDMATG</sequence>
<keyword evidence="5" id="KW-0812">Transmembrane</keyword>
<evidence type="ECO:0000256" key="2">
    <source>
        <dbReference type="ARBA" id="ARBA00022801"/>
    </source>
</evidence>
<reference evidence="7 8" key="1">
    <citation type="journal article" date="2014" name="Nat. Commun.">
        <title>Klebsormidium flaccidum genome reveals primary factors for plant terrestrial adaptation.</title>
        <authorList>
            <person name="Hori K."/>
            <person name="Maruyama F."/>
            <person name="Fujisawa T."/>
            <person name="Togashi T."/>
            <person name="Yamamoto N."/>
            <person name="Seo M."/>
            <person name="Sato S."/>
            <person name="Yamada T."/>
            <person name="Mori H."/>
            <person name="Tajima N."/>
            <person name="Moriyama T."/>
            <person name="Ikeuchi M."/>
            <person name="Watanabe M."/>
            <person name="Wada H."/>
            <person name="Kobayashi K."/>
            <person name="Saito M."/>
            <person name="Masuda T."/>
            <person name="Sasaki-Sekimoto Y."/>
            <person name="Mashiguchi K."/>
            <person name="Awai K."/>
            <person name="Shimojima M."/>
            <person name="Masuda S."/>
            <person name="Iwai M."/>
            <person name="Nobusawa T."/>
            <person name="Narise T."/>
            <person name="Kondo S."/>
            <person name="Saito H."/>
            <person name="Sato R."/>
            <person name="Murakawa M."/>
            <person name="Ihara Y."/>
            <person name="Oshima-Yamada Y."/>
            <person name="Ohtaka K."/>
            <person name="Satoh M."/>
            <person name="Sonobe K."/>
            <person name="Ishii M."/>
            <person name="Ohtani R."/>
            <person name="Kanamori-Sato M."/>
            <person name="Honoki R."/>
            <person name="Miyazaki D."/>
            <person name="Mochizuki H."/>
            <person name="Umetsu J."/>
            <person name="Higashi K."/>
            <person name="Shibata D."/>
            <person name="Kamiya Y."/>
            <person name="Sato N."/>
            <person name="Nakamura Y."/>
            <person name="Tabata S."/>
            <person name="Ida S."/>
            <person name="Kurokawa K."/>
            <person name="Ohta H."/>
        </authorList>
    </citation>
    <scope>NUCLEOTIDE SEQUENCE [LARGE SCALE GENOMIC DNA]</scope>
    <source>
        <strain evidence="7 8">NIES-2285</strain>
    </source>
</reference>
<evidence type="ECO:0000256" key="5">
    <source>
        <dbReference type="SAM" id="Phobius"/>
    </source>
</evidence>
<keyword evidence="3" id="KW-0067">ATP-binding</keyword>
<dbReference type="InterPro" id="IPR051620">
    <property type="entry name" value="ORF904-like_C"/>
</dbReference>
<feature type="region of interest" description="Disordered" evidence="4">
    <location>
        <begin position="318"/>
        <end position="343"/>
    </location>
</feature>
<dbReference type="AlphaFoldDB" id="A0A1Y1IMX7"/>
<dbReference type="Pfam" id="PF08706">
    <property type="entry name" value="D5_N"/>
    <property type="match status" value="1"/>
</dbReference>
<dbReference type="InterPro" id="IPR015330">
    <property type="entry name" value="DNA_primase/pol_bifunc_N"/>
</dbReference>
<organism evidence="7 8">
    <name type="scientific">Klebsormidium nitens</name>
    <name type="common">Green alga</name>
    <name type="synonym">Ulothrix nitens</name>
    <dbReference type="NCBI Taxonomy" id="105231"/>
    <lineage>
        <taxon>Eukaryota</taxon>
        <taxon>Viridiplantae</taxon>
        <taxon>Streptophyta</taxon>
        <taxon>Klebsormidiophyceae</taxon>
        <taxon>Klebsormidiales</taxon>
        <taxon>Klebsormidiaceae</taxon>
        <taxon>Klebsormidium</taxon>
    </lineage>
</organism>
<feature type="transmembrane region" description="Helical" evidence="5">
    <location>
        <begin position="12"/>
        <end position="44"/>
    </location>
</feature>
<dbReference type="Proteomes" id="UP000054558">
    <property type="component" value="Unassembled WGS sequence"/>
</dbReference>
<dbReference type="OrthoDB" id="2375545at2759"/>